<keyword evidence="5" id="KW-1185">Reference proteome</keyword>
<evidence type="ECO:0000259" key="3">
    <source>
        <dbReference type="PROSITE" id="PS50110"/>
    </source>
</evidence>
<dbReference type="RefSeq" id="WP_341674377.1">
    <property type="nucleotide sequence ID" value="NZ_JBBYHV010000002.1"/>
</dbReference>
<accession>A0ABU9IHC5</accession>
<feature type="modified residue" description="4-aspartylphosphate" evidence="2">
    <location>
        <position position="53"/>
    </location>
</feature>
<evidence type="ECO:0000313" key="5">
    <source>
        <dbReference type="Proteomes" id="UP001497045"/>
    </source>
</evidence>
<dbReference type="Gene3D" id="3.40.50.2300">
    <property type="match status" value="1"/>
</dbReference>
<evidence type="ECO:0000256" key="1">
    <source>
        <dbReference type="ARBA" id="ARBA00022553"/>
    </source>
</evidence>
<gene>
    <name evidence="4" type="ORF">AAEO60_14265</name>
</gene>
<organism evidence="4 5">
    <name type="scientific">Aurantiacibacter gilvus</name>
    <dbReference type="NCBI Taxonomy" id="3139141"/>
    <lineage>
        <taxon>Bacteria</taxon>
        <taxon>Pseudomonadati</taxon>
        <taxon>Pseudomonadota</taxon>
        <taxon>Alphaproteobacteria</taxon>
        <taxon>Sphingomonadales</taxon>
        <taxon>Erythrobacteraceae</taxon>
        <taxon>Aurantiacibacter</taxon>
    </lineage>
</organism>
<dbReference type="EMBL" id="JBBYHV010000002">
    <property type="protein sequence ID" value="MEL1251838.1"/>
    <property type="molecule type" value="Genomic_DNA"/>
</dbReference>
<name>A0ABU9IHC5_9SPHN</name>
<evidence type="ECO:0000313" key="4">
    <source>
        <dbReference type="EMBL" id="MEL1251838.1"/>
    </source>
</evidence>
<comment type="caution">
    <text evidence="4">The sequence shown here is derived from an EMBL/GenBank/DDBJ whole genome shotgun (WGS) entry which is preliminary data.</text>
</comment>
<dbReference type="InterPro" id="IPR050595">
    <property type="entry name" value="Bact_response_regulator"/>
</dbReference>
<dbReference type="PROSITE" id="PS50110">
    <property type="entry name" value="RESPONSE_REGULATORY"/>
    <property type="match status" value="1"/>
</dbReference>
<reference evidence="4 5" key="1">
    <citation type="submission" date="2024-04" db="EMBL/GenBank/DDBJ databases">
        <title>Aurantiacibacter sp. DGU6 16S ribosomal RNA gene Genome sequencing and assembly.</title>
        <authorList>
            <person name="Park S."/>
        </authorList>
    </citation>
    <scope>NUCLEOTIDE SEQUENCE [LARGE SCALE GENOMIC DNA]</scope>
    <source>
        <strain evidence="4 5">DGU6</strain>
    </source>
</reference>
<dbReference type="SMART" id="SM00448">
    <property type="entry name" value="REC"/>
    <property type="match status" value="1"/>
</dbReference>
<evidence type="ECO:0000256" key="2">
    <source>
        <dbReference type="PROSITE-ProRule" id="PRU00169"/>
    </source>
</evidence>
<dbReference type="PANTHER" id="PTHR44591">
    <property type="entry name" value="STRESS RESPONSE REGULATOR PROTEIN 1"/>
    <property type="match status" value="1"/>
</dbReference>
<dbReference type="Pfam" id="PF00072">
    <property type="entry name" value="Response_reg"/>
    <property type="match status" value="1"/>
</dbReference>
<protein>
    <submittedName>
        <fullName evidence="4">Response regulator</fullName>
    </submittedName>
</protein>
<dbReference type="SUPFAM" id="SSF52172">
    <property type="entry name" value="CheY-like"/>
    <property type="match status" value="1"/>
</dbReference>
<dbReference type="Proteomes" id="UP001497045">
    <property type="component" value="Unassembled WGS sequence"/>
</dbReference>
<proteinExistence type="predicted"/>
<keyword evidence="1 2" id="KW-0597">Phosphoprotein</keyword>
<dbReference type="InterPro" id="IPR001789">
    <property type="entry name" value="Sig_transdc_resp-reg_receiver"/>
</dbReference>
<sequence>MATKVLIVEDDLLNRMFYEAVLQQRGYELMLVDDGARVLEAVESFAPDLITMDIHLPNVSGRKLIRQIAGNPATANIPILAITAFAGRRDEAEIRKAGARSYLAKPLSIDTLTREIDALLAPAA</sequence>
<feature type="domain" description="Response regulatory" evidence="3">
    <location>
        <begin position="4"/>
        <end position="120"/>
    </location>
</feature>
<dbReference type="PANTHER" id="PTHR44591:SF23">
    <property type="entry name" value="CHEY SUBFAMILY"/>
    <property type="match status" value="1"/>
</dbReference>
<dbReference type="InterPro" id="IPR011006">
    <property type="entry name" value="CheY-like_superfamily"/>
</dbReference>